<proteinExistence type="predicted"/>
<dbReference type="Proteomes" id="UP000478052">
    <property type="component" value="Unassembled WGS sequence"/>
</dbReference>
<organism evidence="1 2">
    <name type="scientific">Aphis craccivora</name>
    <name type="common">Cowpea aphid</name>
    <dbReference type="NCBI Taxonomy" id="307492"/>
    <lineage>
        <taxon>Eukaryota</taxon>
        <taxon>Metazoa</taxon>
        <taxon>Ecdysozoa</taxon>
        <taxon>Arthropoda</taxon>
        <taxon>Hexapoda</taxon>
        <taxon>Insecta</taxon>
        <taxon>Pterygota</taxon>
        <taxon>Neoptera</taxon>
        <taxon>Paraneoptera</taxon>
        <taxon>Hemiptera</taxon>
        <taxon>Sternorrhyncha</taxon>
        <taxon>Aphidomorpha</taxon>
        <taxon>Aphidoidea</taxon>
        <taxon>Aphididae</taxon>
        <taxon>Aphidini</taxon>
        <taxon>Aphis</taxon>
        <taxon>Aphis</taxon>
    </lineage>
</organism>
<dbReference type="AlphaFoldDB" id="A0A6G0YWU0"/>
<comment type="caution">
    <text evidence="1">The sequence shown here is derived from an EMBL/GenBank/DDBJ whole genome shotgun (WGS) entry which is preliminary data.</text>
</comment>
<sequence>MNKFSNHQIKSLIIFKNKWIYITNKNSLTRFIKNYAFKLIKKRESGYRSAVH</sequence>
<dbReference type="EMBL" id="VUJU01002176">
    <property type="protein sequence ID" value="KAF0762302.1"/>
    <property type="molecule type" value="Genomic_DNA"/>
</dbReference>
<keyword evidence="2" id="KW-1185">Reference proteome</keyword>
<evidence type="ECO:0000313" key="1">
    <source>
        <dbReference type="EMBL" id="KAF0762302.1"/>
    </source>
</evidence>
<evidence type="ECO:0000313" key="2">
    <source>
        <dbReference type="Proteomes" id="UP000478052"/>
    </source>
</evidence>
<protein>
    <submittedName>
        <fullName evidence="1">Uncharacterized protein</fullName>
    </submittedName>
</protein>
<accession>A0A6G0YWU0</accession>
<gene>
    <name evidence="1" type="ORF">FWK35_00005040</name>
</gene>
<reference evidence="1 2" key="1">
    <citation type="submission" date="2019-08" db="EMBL/GenBank/DDBJ databases">
        <title>Whole genome of Aphis craccivora.</title>
        <authorList>
            <person name="Voronova N.V."/>
            <person name="Shulinski R.S."/>
            <person name="Bandarenka Y.V."/>
            <person name="Zhorov D.G."/>
            <person name="Warner D."/>
        </authorList>
    </citation>
    <scope>NUCLEOTIDE SEQUENCE [LARGE SCALE GENOMIC DNA]</scope>
    <source>
        <strain evidence="1">180601</strain>
        <tissue evidence="1">Whole Body</tissue>
    </source>
</reference>
<name>A0A6G0YWU0_APHCR</name>